<gene>
    <name evidence="1" type="ORF">F5984_14620</name>
</gene>
<dbReference type="Pfam" id="PF07920">
    <property type="entry name" value="DUF1684"/>
    <property type="match status" value="1"/>
</dbReference>
<dbReference type="PANTHER" id="PTHR41913">
    <property type="entry name" value="DUF1684 DOMAIN-CONTAINING PROTEIN"/>
    <property type="match status" value="1"/>
</dbReference>
<sequence length="187" mass="20869">MFNGDNSSASGSVNVAEWNKELTKSRENKDEFFRTDKESPLEDKASFKGLLYFPGNIEYRVEARFEPFADKTQRIVIPLSDGSEEVYEQSGHAVFKLQGEVCRLLIVKQGETYSILFKDATSGKTTYGGGRYIDLKESAFQGNAVTIDFNTAYHPYCVYNHTYACPLPPAENTLPVAVEAGEKLPAQ</sequence>
<dbReference type="Gene3D" id="6.10.250.1680">
    <property type="match status" value="1"/>
</dbReference>
<reference evidence="1 2" key="1">
    <citation type="submission" date="2019-10" db="EMBL/GenBank/DDBJ databases">
        <title>Rudanella paleaurantiibacter sp. nov., isolated from sludge.</title>
        <authorList>
            <person name="Xu S.Q."/>
        </authorList>
    </citation>
    <scope>NUCLEOTIDE SEQUENCE [LARGE SCALE GENOMIC DNA]</scope>
    <source>
        <strain evidence="1 2">HX-22-17</strain>
    </source>
</reference>
<organism evidence="1 2">
    <name type="scientific">Rudanella paleaurantiibacter</name>
    <dbReference type="NCBI Taxonomy" id="2614655"/>
    <lineage>
        <taxon>Bacteria</taxon>
        <taxon>Pseudomonadati</taxon>
        <taxon>Bacteroidota</taxon>
        <taxon>Cytophagia</taxon>
        <taxon>Cytophagales</taxon>
        <taxon>Cytophagaceae</taxon>
        <taxon>Rudanella</taxon>
    </lineage>
</organism>
<keyword evidence="2" id="KW-1185">Reference proteome</keyword>
<evidence type="ECO:0000313" key="1">
    <source>
        <dbReference type="EMBL" id="KAB7730382.1"/>
    </source>
</evidence>
<evidence type="ECO:0000313" key="2">
    <source>
        <dbReference type="Proteomes" id="UP000488299"/>
    </source>
</evidence>
<dbReference type="PANTHER" id="PTHR41913:SF1">
    <property type="entry name" value="DUF1684 DOMAIN-CONTAINING PROTEIN"/>
    <property type="match status" value="1"/>
</dbReference>
<dbReference type="AlphaFoldDB" id="A0A7J5TZ21"/>
<dbReference type="Proteomes" id="UP000488299">
    <property type="component" value="Unassembled WGS sequence"/>
</dbReference>
<accession>A0A7J5TZ21</accession>
<dbReference type="InterPro" id="IPR012467">
    <property type="entry name" value="DUF1684"/>
</dbReference>
<dbReference type="EMBL" id="WELI01000005">
    <property type="protein sequence ID" value="KAB7730382.1"/>
    <property type="molecule type" value="Genomic_DNA"/>
</dbReference>
<name>A0A7J5TZ21_9BACT</name>
<proteinExistence type="predicted"/>
<comment type="caution">
    <text evidence="1">The sequence shown here is derived from an EMBL/GenBank/DDBJ whole genome shotgun (WGS) entry which is preliminary data.</text>
</comment>
<protein>
    <submittedName>
        <fullName evidence="1">DUF1684 domain-containing protein</fullName>
    </submittedName>
</protein>